<keyword evidence="3" id="KW-1185">Reference proteome</keyword>
<evidence type="ECO:0000313" key="2">
    <source>
        <dbReference type="EMBL" id="QDS89429.1"/>
    </source>
</evidence>
<proteinExistence type="inferred from homology"/>
<reference evidence="2 3" key="1">
    <citation type="submission" date="2019-02" db="EMBL/GenBank/DDBJ databases">
        <title>Deep-cultivation of Planctomycetes and their phenomic and genomic characterization uncovers novel biology.</title>
        <authorList>
            <person name="Wiegand S."/>
            <person name="Jogler M."/>
            <person name="Boedeker C."/>
            <person name="Pinto D."/>
            <person name="Vollmers J."/>
            <person name="Rivas-Marin E."/>
            <person name="Kohn T."/>
            <person name="Peeters S.H."/>
            <person name="Heuer A."/>
            <person name="Rast P."/>
            <person name="Oberbeckmann S."/>
            <person name="Bunk B."/>
            <person name="Jeske O."/>
            <person name="Meyerdierks A."/>
            <person name="Storesund J.E."/>
            <person name="Kallscheuer N."/>
            <person name="Luecker S."/>
            <person name="Lage O.M."/>
            <person name="Pohl T."/>
            <person name="Merkel B.J."/>
            <person name="Hornburger P."/>
            <person name="Mueller R.-W."/>
            <person name="Bruemmer F."/>
            <person name="Labrenz M."/>
            <person name="Spormann A.M."/>
            <person name="Op den Camp H."/>
            <person name="Overmann J."/>
            <person name="Amann R."/>
            <person name="Jetten M.S.M."/>
            <person name="Mascher T."/>
            <person name="Medema M.H."/>
            <person name="Devos D.P."/>
            <person name="Kaster A.-K."/>
            <person name="Ovreas L."/>
            <person name="Rohde M."/>
            <person name="Galperin M.Y."/>
            <person name="Jogler C."/>
        </authorList>
    </citation>
    <scope>NUCLEOTIDE SEQUENCE [LARGE SCALE GENOMIC DNA]</scope>
    <source>
        <strain evidence="2 3">EC9</strain>
    </source>
</reference>
<dbReference type="SUPFAM" id="SSF53067">
    <property type="entry name" value="Actin-like ATPase domain"/>
    <property type="match status" value="1"/>
</dbReference>
<comment type="similarity">
    <text evidence="1">Belongs to the ROK (NagC/XylR) family.</text>
</comment>
<evidence type="ECO:0000313" key="3">
    <source>
        <dbReference type="Proteomes" id="UP000319557"/>
    </source>
</evidence>
<dbReference type="InterPro" id="IPR049874">
    <property type="entry name" value="ROK_cs"/>
</dbReference>
<organism evidence="2 3">
    <name type="scientific">Rosistilla ulvae</name>
    <dbReference type="NCBI Taxonomy" id="1930277"/>
    <lineage>
        <taxon>Bacteria</taxon>
        <taxon>Pseudomonadati</taxon>
        <taxon>Planctomycetota</taxon>
        <taxon>Planctomycetia</taxon>
        <taxon>Pirellulales</taxon>
        <taxon>Pirellulaceae</taxon>
        <taxon>Rosistilla</taxon>
    </lineage>
</organism>
<dbReference type="KEGG" id="ruv:EC9_36290"/>
<keyword evidence="2" id="KW-0418">Kinase</keyword>
<sequence length="347" mass="36400">MPSSAPATMLDDATKPLFWGIDIGGTNIKIGLVDDAGKTLHFDHIPTQESEGPQSAVDRTAAFLAKIEQELGLSHEDVPVIGLGSPGSMDIPRGYLLDPPNLPHWWNFPIRDAFAKATGRPVAFINDANAAAYGEFWVGTGQRQDNMVLLTLGTGVGGGIVVADELVDGENSFGGECGHMIVDPSPTARLCVWGGGRGQLEAYASASAVVDRTRERLTAGGESSLSGLLGGSNSELSAKAVYLAAEDGDALALEIVDETAFWLGIGITTIIHMIDPGLVVLGGAMDFGGEASKVGQRFLDGIRKEFHARTFAHVAKGTKIGFASLGGDAGYLGAAGYARKAYRKRMQ</sequence>
<evidence type="ECO:0000256" key="1">
    <source>
        <dbReference type="ARBA" id="ARBA00006479"/>
    </source>
</evidence>
<dbReference type="InterPro" id="IPR000600">
    <property type="entry name" value="ROK"/>
</dbReference>
<dbReference type="GO" id="GO:0004340">
    <property type="term" value="F:glucokinase activity"/>
    <property type="evidence" value="ECO:0007669"/>
    <property type="project" value="UniProtKB-EC"/>
</dbReference>
<dbReference type="EC" id="2.7.1.2" evidence="2"/>
<keyword evidence="2" id="KW-0808">Transferase</keyword>
<dbReference type="EMBL" id="CP036261">
    <property type="protein sequence ID" value="QDS89429.1"/>
    <property type="molecule type" value="Genomic_DNA"/>
</dbReference>
<gene>
    <name evidence="2" type="primary">glcK_2</name>
    <name evidence="2" type="ORF">EC9_36290</name>
</gene>
<dbReference type="Pfam" id="PF00480">
    <property type="entry name" value="ROK"/>
    <property type="match status" value="1"/>
</dbReference>
<name>A0A517M3J3_9BACT</name>
<dbReference type="InterPro" id="IPR043129">
    <property type="entry name" value="ATPase_NBD"/>
</dbReference>
<accession>A0A517M3J3</accession>
<dbReference type="PANTHER" id="PTHR18964:SF149">
    <property type="entry name" value="BIFUNCTIONAL UDP-N-ACETYLGLUCOSAMINE 2-EPIMERASE_N-ACETYLMANNOSAMINE KINASE"/>
    <property type="match status" value="1"/>
</dbReference>
<protein>
    <submittedName>
        <fullName evidence="2">Glucokinase</fullName>
        <ecNumber evidence="2">2.7.1.2</ecNumber>
    </submittedName>
</protein>
<dbReference type="Proteomes" id="UP000319557">
    <property type="component" value="Chromosome"/>
</dbReference>
<dbReference type="Gene3D" id="3.30.420.40">
    <property type="match status" value="2"/>
</dbReference>
<dbReference type="RefSeq" id="WP_246105743.1">
    <property type="nucleotide sequence ID" value="NZ_CP036261.1"/>
</dbReference>
<dbReference type="PANTHER" id="PTHR18964">
    <property type="entry name" value="ROK (REPRESSOR, ORF, KINASE) FAMILY"/>
    <property type="match status" value="1"/>
</dbReference>
<dbReference type="AlphaFoldDB" id="A0A517M3J3"/>
<dbReference type="PROSITE" id="PS01125">
    <property type="entry name" value="ROK"/>
    <property type="match status" value="1"/>
</dbReference>